<evidence type="ECO:0000256" key="4">
    <source>
        <dbReference type="ARBA" id="ARBA00023128"/>
    </source>
</evidence>
<protein>
    <submittedName>
        <fullName evidence="9">ATP synthase F0 subunit 8</fullName>
    </submittedName>
</protein>
<evidence type="ECO:0000256" key="7">
    <source>
        <dbReference type="SAM" id="Phobius"/>
    </source>
</evidence>
<dbReference type="EMBL" id="KJ408269">
    <property type="protein sequence ID" value="AHW51457.1"/>
    <property type="molecule type" value="Genomic_DNA"/>
</dbReference>
<comment type="subcellular location">
    <subcellularLocation>
        <location evidence="1">Mitochondrion membrane</location>
    </subcellularLocation>
</comment>
<name>A0A0E3DAF3_9STRA</name>
<feature type="domain" description="ATP synthase YMF19-like N-terminal" evidence="8">
    <location>
        <begin position="2"/>
        <end position="70"/>
    </location>
</feature>
<organism evidence="9">
    <name type="scientific">Phytophthora andina</name>
    <dbReference type="NCBI Taxonomy" id="283009"/>
    <lineage>
        <taxon>Eukaryota</taxon>
        <taxon>Sar</taxon>
        <taxon>Stramenopiles</taxon>
        <taxon>Oomycota</taxon>
        <taxon>Peronosporomycetes</taxon>
        <taxon>Peronosporales</taxon>
        <taxon>Peronosporaceae</taxon>
        <taxon>Phytophthora</taxon>
    </lineage>
</organism>
<dbReference type="GO" id="GO:0031966">
    <property type="term" value="C:mitochondrial membrane"/>
    <property type="evidence" value="ECO:0007669"/>
    <property type="project" value="UniProtKB-SubCell"/>
</dbReference>
<accession>A0A0E3DAF3</accession>
<dbReference type="Pfam" id="PF02326">
    <property type="entry name" value="YMF19"/>
    <property type="match status" value="1"/>
</dbReference>
<geneLocation type="mitochondrion" evidence="9"/>
<keyword evidence="2 7" id="KW-0812">Transmembrane</keyword>
<keyword evidence="5 7" id="KW-0472">Membrane</keyword>
<dbReference type="GO" id="GO:0006754">
    <property type="term" value="P:ATP biosynthetic process"/>
    <property type="evidence" value="ECO:0007669"/>
    <property type="project" value="UniProtKB-KW"/>
</dbReference>
<evidence type="ECO:0000256" key="3">
    <source>
        <dbReference type="ARBA" id="ARBA00022989"/>
    </source>
</evidence>
<dbReference type="InterPro" id="IPR003319">
    <property type="entry name" value="YMF19-like_N"/>
</dbReference>
<reference evidence="9" key="1">
    <citation type="journal article" date="2015" name="Curr. Genet.">
        <title>Mitochondrial genome sequences reveal evolutionary relationships of the Phytophthora 1c clade species.</title>
        <authorList>
            <person name="Lassiter E.S."/>
            <person name="Russ C."/>
            <person name="Nusbaum C."/>
            <person name="Zeng Q."/>
            <person name="Saville A.C."/>
            <person name="Olarte R.A."/>
            <person name="Carbone I."/>
            <person name="Hu C.H."/>
            <person name="Seguin-Orlando A."/>
            <person name="Samaniego J.A."/>
            <person name="Thorne J.L."/>
            <person name="Ristaino J.B."/>
        </authorList>
    </citation>
    <scope>NUCLEOTIDE SEQUENCE</scope>
    <source>
        <strain evidence="9">EC 3394</strain>
    </source>
</reference>
<feature type="transmembrane region" description="Helical" evidence="7">
    <location>
        <begin position="12"/>
        <end position="32"/>
    </location>
</feature>
<evidence type="ECO:0000256" key="1">
    <source>
        <dbReference type="ARBA" id="ARBA00004325"/>
    </source>
</evidence>
<evidence type="ECO:0000256" key="5">
    <source>
        <dbReference type="ARBA" id="ARBA00023136"/>
    </source>
</evidence>
<evidence type="ECO:0000256" key="2">
    <source>
        <dbReference type="ARBA" id="ARBA00022692"/>
    </source>
</evidence>
<proteinExistence type="predicted"/>
<keyword evidence="3 7" id="KW-1133">Transmembrane helix</keyword>
<evidence type="ECO:0000256" key="6">
    <source>
        <dbReference type="ARBA" id="ARBA00023310"/>
    </source>
</evidence>
<keyword evidence="6" id="KW-0066">ATP synthesis</keyword>
<evidence type="ECO:0000259" key="8">
    <source>
        <dbReference type="Pfam" id="PF02326"/>
    </source>
</evidence>
<gene>
    <name evidence="9" type="primary">atp8</name>
</gene>
<evidence type="ECO:0000313" key="9">
    <source>
        <dbReference type="EMBL" id="AHW51457.1"/>
    </source>
</evidence>
<dbReference type="AlphaFoldDB" id="A0A0E3DAF3"/>
<sequence>MPQFDQFSFFNQVSWFLFFFFNFYFFVTYFFLPKICYNLKFRKKKIIFDNKKKNQINFEKNNIIFFFNNSYKIFCSNFELFFNKKLSIYKKNQEIKIYKTPIFNTLLKQKINSFLNQKFLLFKKIFIIVN</sequence>
<keyword evidence="4 9" id="KW-0496">Mitochondrion</keyword>